<evidence type="ECO:0000313" key="1">
    <source>
        <dbReference type="EMBL" id="MBX42292.1"/>
    </source>
</evidence>
<reference evidence="1" key="1">
    <citation type="submission" date="2018-02" db="EMBL/GenBank/DDBJ databases">
        <title>Rhizophora mucronata_Transcriptome.</title>
        <authorList>
            <person name="Meera S.P."/>
            <person name="Sreeshan A."/>
            <person name="Augustine A."/>
        </authorList>
    </citation>
    <scope>NUCLEOTIDE SEQUENCE</scope>
    <source>
        <tissue evidence="1">Leaf</tissue>
    </source>
</reference>
<protein>
    <submittedName>
        <fullName evidence="1">Uncharacterized protein</fullName>
    </submittedName>
</protein>
<proteinExistence type="predicted"/>
<dbReference type="AlphaFoldDB" id="A0A2P2NIH6"/>
<name>A0A2P2NIH6_RHIMU</name>
<dbReference type="EMBL" id="GGEC01061808">
    <property type="protein sequence ID" value="MBX42292.1"/>
    <property type="molecule type" value="Transcribed_RNA"/>
</dbReference>
<sequence>MVYNLILYFPVCASKINRSSNSLHSYLNRSFACNEFAL</sequence>
<organism evidence="1">
    <name type="scientific">Rhizophora mucronata</name>
    <name type="common">Asiatic mangrove</name>
    <dbReference type="NCBI Taxonomy" id="61149"/>
    <lineage>
        <taxon>Eukaryota</taxon>
        <taxon>Viridiplantae</taxon>
        <taxon>Streptophyta</taxon>
        <taxon>Embryophyta</taxon>
        <taxon>Tracheophyta</taxon>
        <taxon>Spermatophyta</taxon>
        <taxon>Magnoliopsida</taxon>
        <taxon>eudicotyledons</taxon>
        <taxon>Gunneridae</taxon>
        <taxon>Pentapetalae</taxon>
        <taxon>rosids</taxon>
        <taxon>fabids</taxon>
        <taxon>Malpighiales</taxon>
        <taxon>Rhizophoraceae</taxon>
        <taxon>Rhizophora</taxon>
    </lineage>
</organism>
<accession>A0A2P2NIH6</accession>